<dbReference type="InterPro" id="IPR014025">
    <property type="entry name" value="Glutaredoxin_subgr"/>
</dbReference>
<evidence type="ECO:0000256" key="12">
    <source>
        <dbReference type="ARBA" id="ARBA00023157"/>
    </source>
</evidence>
<evidence type="ECO:0000256" key="8">
    <source>
        <dbReference type="ARBA" id="ARBA00022982"/>
    </source>
</evidence>
<evidence type="ECO:0000313" key="20">
    <source>
        <dbReference type="Proteomes" id="UP001634394"/>
    </source>
</evidence>
<dbReference type="PANTHER" id="PTHR46679">
    <property type="match status" value="1"/>
</dbReference>
<evidence type="ECO:0000256" key="11">
    <source>
        <dbReference type="ARBA" id="ARBA00023128"/>
    </source>
</evidence>
<comment type="function">
    <text evidence="15">Glutathione-dependent oxidoreductase that facilitates the maintenance of mitochondrial redox homeostasis upon induction of apoptosis by oxidative stress. Involved in response to hydrogen peroxide and regulation of apoptosis caused by oxidative stress. Acts as a very efficient catalyst of monothiol reactions because of its high affinity for protein glutathione-mixed disulfides. Can receive electrons not only from glutathione (GSH), but also from thioredoxin reductase supporting both monothiol and dithiol reactions. Efficiently catalyzes both glutathionylation and deglutathionylation of mitochondrial complex I, which in turn regulates the superoxide production by the complex. Overexpression decreases the susceptibility to apoptosis and prevents loss of cardiolipin and cytochrome c release.</text>
</comment>
<evidence type="ECO:0000256" key="6">
    <source>
        <dbReference type="ARBA" id="ARBA00022723"/>
    </source>
</evidence>
<comment type="similarity">
    <text evidence="3">Belongs to the glutaredoxin family.</text>
</comment>
<evidence type="ECO:0000256" key="10">
    <source>
        <dbReference type="ARBA" id="ARBA00023014"/>
    </source>
</evidence>
<keyword evidence="11" id="KW-0496">Mitochondrion</keyword>
<dbReference type="PROSITE" id="PS51354">
    <property type="entry name" value="GLUTAREDOXIN_2"/>
    <property type="match status" value="1"/>
</dbReference>
<name>A0ABD3TZU7_SINWO</name>
<comment type="function">
    <text evidence="1">Has a glutathione-disulfide oxidoreductase activity in the presence of NADPH and glutathione reductase. Reduces low molecular weight disulfides and proteins.</text>
</comment>
<evidence type="ECO:0000256" key="13">
    <source>
        <dbReference type="ARBA" id="ARBA00023206"/>
    </source>
</evidence>
<dbReference type="PRINTS" id="PR00160">
    <property type="entry name" value="GLUTAREDOXIN"/>
</dbReference>
<dbReference type="GO" id="GO:0051537">
    <property type="term" value="F:2 iron, 2 sulfur cluster binding"/>
    <property type="evidence" value="ECO:0007669"/>
    <property type="project" value="UniProtKB-KW"/>
</dbReference>
<dbReference type="InterPro" id="IPR002109">
    <property type="entry name" value="Glutaredoxin"/>
</dbReference>
<dbReference type="PANTHER" id="PTHR46679:SF1">
    <property type="entry name" value="GLUTAREDOXIN-2, MITOCHONDRIAL"/>
    <property type="match status" value="1"/>
</dbReference>
<keyword evidence="14" id="KW-0676">Redox-active center</keyword>
<dbReference type="GO" id="GO:0046872">
    <property type="term" value="F:metal ion binding"/>
    <property type="evidence" value="ECO:0007669"/>
    <property type="project" value="UniProtKB-KW"/>
</dbReference>
<keyword evidence="5" id="KW-0001">2Fe-2S</keyword>
<keyword evidence="8" id="KW-0249">Electron transport</keyword>
<comment type="subcellular location">
    <subcellularLocation>
        <location evidence="2">Mitochondrion</location>
    </subcellularLocation>
</comment>
<keyword evidence="4" id="KW-0813">Transport</keyword>
<comment type="caution">
    <text evidence="19">The sequence shown here is derived from an EMBL/GenBank/DDBJ whole genome shotgun (WGS) entry which is preliminary data.</text>
</comment>
<dbReference type="SUPFAM" id="SSF52833">
    <property type="entry name" value="Thioredoxin-like"/>
    <property type="match status" value="1"/>
</dbReference>
<evidence type="ECO:0000256" key="15">
    <source>
        <dbReference type="ARBA" id="ARBA00037470"/>
    </source>
</evidence>
<sequence>MGVSSSSPGVDLNSVGSKFINEKIAENCVVIFSKTQCPHCTEAKRIFKNLNVSYEVVELDKITNGNEVGAVLVNMTNARTVPRVFVKGQCVGGASETIALYKSGQLAKMVEGCS</sequence>
<evidence type="ECO:0000256" key="4">
    <source>
        <dbReference type="ARBA" id="ARBA00022448"/>
    </source>
</evidence>
<organism evidence="19 20">
    <name type="scientific">Sinanodonta woodiana</name>
    <name type="common">Chinese pond mussel</name>
    <name type="synonym">Anodonta woodiana</name>
    <dbReference type="NCBI Taxonomy" id="1069815"/>
    <lineage>
        <taxon>Eukaryota</taxon>
        <taxon>Metazoa</taxon>
        <taxon>Spiralia</taxon>
        <taxon>Lophotrochozoa</taxon>
        <taxon>Mollusca</taxon>
        <taxon>Bivalvia</taxon>
        <taxon>Autobranchia</taxon>
        <taxon>Heteroconchia</taxon>
        <taxon>Palaeoheterodonta</taxon>
        <taxon>Unionida</taxon>
        <taxon>Unionoidea</taxon>
        <taxon>Unionidae</taxon>
        <taxon>Unioninae</taxon>
        <taxon>Sinanodonta</taxon>
    </lineage>
</organism>
<dbReference type="Proteomes" id="UP001634394">
    <property type="component" value="Unassembled WGS sequence"/>
</dbReference>
<evidence type="ECO:0000256" key="16">
    <source>
        <dbReference type="ARBA" id="ARBA00038558"/>
    </source>
</evidence>
<evidence type="ECO:0000256" key="9">
    <source>
        <dbReference type="ARBA" id="ARBA00023004"/>
    </source>
</evidence>
<feature type="domain" description="Glutaredoxin" evidence="18">
    <location>
        <begin position="29"/>
        <end position="91"/>
    </location>
</feature>
<evidence type="ECO:0000256" key="3">
    <source>
        <dbReference type="ARBA" id="ARBA00007787"/>
    </source>
</evidence>
<evidence type="ECO:0000259" key="18">
    <source>
        <dbReference type="Pfam" id="PF00462"/>
    </source>
</evidence>
<evidence type="ECO:0000256" key="1">
    <source>
        <dbReference type="ARBA" id="ARBA00002549"/>
    </source>
</evidence>
<keyword evidence="13" id="KW-0318">Glutathionylation</keyword>
<comment type="subunit">
    <text evidence="16">Monomer; active form. Homodimer; inactive form. The homodimer is probably linked by 1 2Fe-2S cluster.</text>
</comment>
<dbReference type="InterPro" id="IPR011899">
    <property type="entry name" value="Glutaredoxin_euk/vir"/>
</dbReference>
<dbReference type="FunFam" id="3.40.30.10:FF:000026">
    <property type="entry name" value="Glutaredoxin 2"/>
    <property type="match status" value="1"/>
</dbReference>
<evidence type="ECO:0000256" key="7">
    <source>
        <dbReference type="ARBA" id="ARBA00022946"/>
    </source>
</evidence>
<keyword evidence="6" id="KW-0479">Metal-binding</keyword>
<dbReference type="CDD" id="cd03419">
    <property type="entry name" value="GRX_GRXh_1_2_like"/>
    <property type="match status" value="1"/>
</dbReference>
<keyword evidence="7" id="KW-0809">Transit peptide</keyword>
<dbReference type="Gene3D" id="3.40.30.10">
    <property type="entry name" value="Glutaredoxin"/>
    <property type="match status" value="1"/>
</dbReference>
<dbReference type="InterPro" id="IPR011767">
    <property type="entry name" value="GLR_AS"/>
</dbReference>
<evidence type="ECO:0000313" key="19">
    <source>
        <dbReference type="EMBL" id="KAL3842337.1"/>
    </source>
</evidence>
<dbReference type="InterPro" id="IPR036249">
    <property type="entry name" value="Thioredoxin-like_sf"/>
</dbReference>
<keyword evidence="12" id="KW-1015">Disulfide bond</keyword>
<evidence type="ECO:0000256" key="2">
    <source>
        <dbReference type="ARBA" id="ARBA00004173"/>
    </source>
</evidence>
<dbReference type="AlphaFoldDB" id="A0ABD3TZU7"/>
<protein>
    <recommendedName>
        <fullName evidence="17">Glutaredoxin-2, mitochondrial</fullName>
    </recommendedName>
</protein>
<dbReference type="NCBIfam" id="TIGR02180">
    <property type="entry name" value="GRX_euk"/>
    <property type="match status" value="1"/>
</dbReference>
<evidence type="ECO:0000256" key="14">
    <source>
        <dbReference type="ARBA" id="ARBA00023284"/>
    </source>
</evidence>
<evidence type="ECO:0000256" key="5">
    <source>
        <dbReference type="ARBA" id="ARBA00022714"/>
    </source>
</evidence>
<keyword evidence="10" id="KW-0411">Iron-sulfur</keyword>
<keyword evidence="20" id="KW-1185">Reference proteome</keyword>
<dbReference type="PROSITE" id="PS00195">
    <property type="entry name" value="GLUTAREDOXIN_1"/>
    <property type="match status" value="1"/>
</dbReference>
<accession>A0ABD3TZU7</accession>
<gene>
    <name evidence="19" type="ORF">ACJMK2_020365</name>
</gene>
<proteinExistence type="inferred from homology"/>
<dbReference type="Pfam" id="PF00462">
    <property type="entry name" value="Glutaredoxin"/>
    <property type="match status" value="1"/>
</dbReference>
<reference evidence="19 20" key="1">
    <citation type="submission" date="2024-11" db="EMBL/GenBank/DDBJ databases">
        <title>Chromosome-level genome assembly of the freshwater bivalve Anodonta woodiana.</title>
        <authorList>
            <person name="Chen X."/>
        </authorList>
    </citation>
    <scope>NUCLEOTIDE SEQUENCE [LARGE SCALE GENOMIC DNA]</scope>
    <source>
        <strain evidence="19">MN2024</strain>
        <tissue evidence="19">Gills</tissue>
    </source>
</reference>
<dbReference type="GO" id="GO:0005739">
    <property type="term" value="C:mitochondrion"/>
    <property type="evidence" value="ECO:0007669"/>
    <property type="project" value="UniProtKB-SubCell"/>
</dbReference>
<keyword evidence="9" id="KW-0408">Iron</keyword>
<dbReference type="EMBL" id="JBJQND010000017">
    <property type="protein sequence ID" value="KAL3842337.1"/>
    <property type="molecule type" value="Genomic_DNA"/>
</dbReference>
<evidence type="ECO:0000256" key="17">
    <source>
        <dbReference type="ARBA" id="ARBA00039819"/>
    </source>
</evidence>